<dbReference type="InterPro" id="IPR015943">
    <property type="entry name" value="WD40/YVTN_repeat-like_dom_sf"/>
</dbReference>
<comment type="caution">
    <text evidence="2">The sequence shown here is derived from an EMBL/GenBank/DDBJ whole genome shotgun (WGS) entry which is preliminary data.</text>
</comment>
<dbReference type="Proteomes" id="UP000885672">
    <property type="component" value="Unassembled WGS sequence"/>
</dbReference>
<feature type="domain" description="Pyrrolo-quinoline quinone repeat" evidence="1">
    <location>
        <begin position="143"/>
        <end position="282"/>
    </location>
</feature>
<dbReference type="InterPro" id="IPR026444">
    <property type="entry name" value="Secre_tail"/>
</dbReference>
<dbReference type="InterPro" id="IPR011047">
    <property type="entry name" value="Quinoprotein_ADH-like_sf"/>
</dbReference>
<dbReference type="SUPFAM" id="SSF50998">
    <property type="entry name" value="Quinoprotein alcohol dehydrogenase-like"/>
    <property type="match status" value="1"/>
</dbReference>
<dbReference type="Pfam" id="PF13360">
    <property type="entry name" value="PQQ_2"/>
    <property type="match status" value="1"/>
</dbReference>
<dbReference type="Gene3D" id="2.130.10.10">
    <property type="entry name" value="YVTN repeat-like/Quinoprotein amine dehydrogenase"/>
    <property type="match status" value="2"/>
</dbReference>
<organism evidence="2">
    <name type="scientific">candidate division WOR-3 bacterium</name>
    <dbReference type="NCBI Taxonomy" id="2052148"/>
    <lineage>
        <taxon>Bacteria</taxon>
        <taxon>Bacteria division WOR-3</taxon>
    </lineage>
</organism>
<dbReference type="NCBIfam" id="TIGR04183">
    <property type="entry name" value="Por_Secre_tail"/>
    <property type="match status" value="1"/>
</dbReference>
<reference evidence="2" key="1">
    <citation type="journal article" date="2020" name="mSystems">
        <title>Genome- and Community-Level Interaction Insights into Carbon Utilization and Element Cycling Functions of Hydrothermarchaeota in Hydrothermal Sediment.</title>
        <authorList>
            <person name="Zhou Z."/>
            <person name="Liu Y."/>
            <person name="Xu W."/>
            <person name="Pan J."/>
            <person name="Luo Z.H."/>
            <person name="Li M."/>
        </authorList>
    </citation>
    <scope>NUCLEOTIDE SEQUENCE [LARGE SCALE GENOMIC DNA]</scope>
    <source>
        <strain evidence="2">SpSt-1182</strain>
    </source>
</reference>
<dbReference type="AlphaFoldDB" id="A0A7V0XG84"/>
<evidence type="ECO:0000313" key="2">
    <source>
        <dbReference type="EMBL" id="HDR00386.1"/>
    </source>
</evidence>
<dbReference type="Gene3D" id="2.40.128.630">
    <property type="match status" value="1"/>
</dbReference>
<dbReference type="InterPro" id="IPR018391">
    <property type="entry name" value="PQQ_b-propeller_rpt"/>
</dbReference>
<gene>
    <name evidence="2" type="ORF">ENN51_08915</name>
</gene>
<sequence>MPVLIHRYKWARHRNARPGRRNGGSVKTLILIVAVLAAAPAHPWACYQGDPQHTGRSAFAVGDSFWTDWTFNAGGSISGSAVINDQGRVLFGARDVHLYCLNPDGSVAWEADLESLGTSIYFSTPALDDAGNVYITTNRKLVKVDSTGSVLWAYPEHRSWSISHSPVIGAGGRIYFANYADSIFAIRPDGTLDWARDLGGDCNSTPAIGPDGRVYVATTRGEGSWKLWAFEAAGATAWSFDLAAQADFSSPTVGPDTTVYVGAGRYLYAVRPDGSLRRRDSLPAVIQSSPAIADDSTLYVTAGSYLYRLSTESGVCWRKYLGGANNSAPAVDAAGRVFVGTANSDGPAILAVAPDSTVLCSVPTVGLIWASPAIGADGRLFVGSMNGIFYALAGTGLGVEDPVVPGHLPFFSVAPNPTPGRLRLIGSADIERLAIRVFDASGRQVRYHRAGRELDLTGLPVGVYLLEARGPEGRTRSRVVLR</sequence>
<evidence type="ECO:0000259" key="1">
    <source>
        <dbReference type="Pfam" id="PF13360"/>
    </source>
</evidence>
<proteinExistence type="predicted"/>
<dbReference type="SMART" id="SM00564">
    <property type="entry name" value="PQQ"/>
    <property type="match status" value="6"/>
</dbReference>
<dbReference type="PANTHER" id="PTHR34512:SF30">
    <property type="entry name" value="OUTER MEMBRANE PROTEIN ASSEMBLY FACTOR BAMB"/>
    <property type="match status" value="1"/>
</dbReference>
<dbReference type="EMBL" id="DSBX01000342">
    <property type="protein sequence ID" value="HDR00386.1"/>
    <property type="molecule type" value="Genomic_DNA"/>
</dbReference>
<dbReference type="PANTHER" id="PTHR34512">
    <property type="entry name" value="CELL SURFACE PROTEIN"/>
    <property type="match status" value="1"/>
</dbReference>
<protein>
    <submittedName>
        <fullName evidence="2">T9SS type A sorting domain-containing protein</fullName>
    </submittedName>
</protein>
<dbReference type="InterPro" id="IPR002372">
    <property type="entry name" value="PQQ_rpt_dom"/>
</dbReference>
<name>A0A7V0XG84_UNCW3</name>
<accession>A0A7V0XG84</accession>